<comment type="caution">
    <text evidence="3">The sequence shown here is derived from an EMBL/GenBank/DDBJ whole genome shotgun (WGS) entry which is preliminary data.</text>
</comment>
<feature type="transmembrane region" description="Helical" evidence="1">
    <location>
        <begin position="47"/>
        <end position="69"/>
    </location>
</feature>
<name>A0A9D1DXK1_9FIRM</name>
<feature type="domain" description="DUF3298" evidence="2">
    <location>
        <begin position="199"/>
        <end position="282"/>
    </location>
</feature>
<dbReference type="EMBL" id="DVHA01000127">
    <property type="protein sequence ID" value="HIR60706.1"/>
    <property type="molecule type" value="Genomic_DNA"/>
</dbReference>
<protein>
    <submittedName>
        <fullName evidence="3">DUF3298 domain-containing protein</fullName>
    </submittedName>
</protein>
<evidence type="ECO:0000313" key="4">
    <source>
        <dbReference type="Proteomes" id="UP000824241"/>
    </source>
</evidence>
<gene>
    <name evidence="3" type="ORF">IAB37_03925</name>
</gene>
<reference evidence="3" key="2">
    <citation type="journal article" date="2021" name="PeerJ">
        <title>Extensive microbial diversity within the chicken gut microbiome revealed by metagenomics and culture.</title>
        <authorList>
            <person name="Gilroy R."/>
            <person name="Ravi A."/>
            <person name="Getino M."/>
            <person name="Pursley I."/>
            <person name="Horton D.L."/>
            <person name="Alikhan N.F."/>
            <person name="Baker D."/>
            <person name="Gharbi K."/>
            <person name="Hall N."/>
            <person name="Watson M."/>
            <person name="Adriaenssens E.M."/>
            <person name="Foster-Nyarko E."/>
            <person name="Jarju S."/>
            <person name="Secka A."/>
            <person name="Antonio M."/>
            <person name="Oren A."/>
            <person name="Chaudhuri R.R."/>
            <person name="La Ragione R."/>
            <person name="Hildebrand F."/>
            <person name="Pallen M.J."/>
        </authorList>
    </citation>
    <scope>NUCLEOTIDE SEQUENCE</scope>
    <source>
        <strain evidence="3">CHK189-12415</strain>
    </source>
</reference>
<dbReference type="Gene3D" id="3.30.565.40">
    <property type="entry name" value="Fervidobacterium nodosum Rt17-B1 like"/>
    <property type="match status" value="2"/>
</dbReference>
<proteinExistence type="predicted"/>
<accession>A0A9D1DXK1</accession>
<dbReference type="InterPro" id="IPR037126">
    <property type="entry name" value="PdaC/RsiV-like_sf"/>
</dbReference>
<dbReference type="AlphaFoldDB" id="A0A9D1DXK1"/>
<dbReference type="Proteomes" id="UP000824241">
    <property type="component" value="Unassembled WGS sequence"/>
</dbReference>
<sequence length="483" mass="54087">MKEVKLEEMKREYEDIPVPEELEFRVRASIERAKLERKKGNAIMTTVKRIVISLGATAAAFMVGVTGLANSSATIAHAMEQIPVLGAITKVVTFRNYEDDRGNTSAHIEVPQIEGGEGVSDLNDAIKAYTDTIIAQYEKDAAAQGDVGHYDLNLTYKVVTDNDKLFALRFDETLVMASGNESVMIYNVDKDTGKIISLSDLFKKDSDYIAVLTENIQSQMREQMAADDSVYYWLEDEVEAWNFKELSKDATFYVNENGQLVIVFNEGEVAPMYMGVCEFTIPSDVTEDIVKSDYLSAFTKTRDPAVSNLNQTIQDYTDAIVAQYEEDAAAQGDEGNYDLNLTYEIVTDTDKLFAIRFDKTIVMNSGNESVKIYNVDKETGKFLTLGDLFKADSDYISVLTANIQSQMRDQMAADDNVYYWLEDEVDAWNFKELSKDATFFVNKDGQLVIVFDEGDVAPMYMGVCEFTIPSDVTKDIAKPGYLG</sequence>
<reference evidence="3" key="1">
    <citation type="submission" date="2020-10" db="EMBL/GenBank/DDBJ databases">
        <authorList>
            <person name="Gilroy R."/>
        </authorList>
    </citation>
    <scope>NUCLEOTIDE SEQUENCE</scope>
    <source>
        <strain evidence="3">CHK189-12415</strain>
    </source>
</reference>
<evidence type="ECO:0000256" key="1">
    <source>
        <dbReference type="SAM" id="Phobius"/>
    </source>
</evidence>
<dbReference type="Pfam" id="PF11738">
    <property type="entry name" value="DUF3298"/>
    <property type="match status" value="2"/>
</dbReference>
<keyword evidence="1" id="KW-0472">Membrane</keyword>
<evidence type="ECO:0000313" key="3">
    <source>
        <dbReference type="EMBL" id="HIR60706.1"/>
    </source>
</evidence>
<keyword evidence="1" id="KW-0812">Transmembrane</keyword>
<keyword evidence="1" id="KW-1133">Transmembrane helix</keyword>
<dbReference type="InterPro" id="IPR021729">
    <property type="entry name" value="DUF3298"/>
</dbReference>
<feature type="domain" description="DUF3298" evidence="2">
    <location>
        <begin position="387"/>
        <end position="469"/>
    </location>
</feature>
<dbReference type="Gene3D" id="3.90.640.20">
    <property type="entry name" value="Heat-shock cognate protein, ATPase"/>
    <property type="match status" value="2"/>
</dbReference>
<evidence type="ECO:0000259" key="2">
    <source>
        <dbReference type="Pfam" id="PF11738"/>
    </source>
</evidence>
<organism evidence="3 4">
    <name type="scientific">Candidatus Faecivivens stercoravium</name>
    <dbReference type="NCBI Taxonomy" id="2840803"/>
    <lineage>
        <taxon>Bacteria</taxon>
        <taxon>Bacillati</taxon>
        <taxon>Bacillota</taxon>
        <taxon>Clostridia</taxon>
        <taxon>Eubacteriales</taxon>
        <taxon>Oscillospiraceae</taxon>
        <taxon>Oscillospiraceae incertae sedis</taxon>
        <taxon>Candidatus Faecivivens</taxon>
    </lineage>
</organism>